<feature type="non-terminal residue" evidence="1">
    <location>
        <position position="199"/>
    </location>
</feature>
<dbReference type="EMBL" id="UINC01057541">
    <property type="protein sequence ID" value="SVB78810.1"/>
    <property type="molecule type" value="Genomic_DNA"/>
</dbReference>
<sequence>MEETRCNRILTIGVTIVCLSFAGQARAQDGTTAFSALVPLSLVRKPEAGEVAYFRISREDISVNEVGEHTSRAFSTGRFKREVIHGNEAGSHMEQYSWKEYFYSRSEDTETRIEPVEIAAIRGFSYDLDSRDRHSVPPILVGGLAKTTETYSFFSVAWDVAAITEAVKDRPGYPVRSLRQIGDHITGQEAYLPASFDFT</sequence>
<proteinExistence type="predicted"/>
<name>A0A382GUQ2_9ZZZZ</name>
<reference evidence="1" key="1">
    <citation type="submission" date="2018-05" db="EMBL/GenBank/DDBJ databases">
        <authorList>
            <person name="Lanie J.A."/>
            <person name="Ng W.-L."/>
            <person name="Kazmierczak K.M."/>
            <person name="Andrzejewski T.M."/>
            <person name="Davidsen T.M."/>
            <person name="Wayne K.J."/>
            <person name="Tettelin H."/>
            <person name="Glass J.I."/>
            <person name="Rusch D."/>
            <person name="Podicherti R."/>
            <person name="Tsui H.-C.T."/>
            <person name="Winkler M.E."/>
        </authorList>
    </citation>
    <scope>NUCLEOTIDE SEQUENCE</scope>
</reference>
<dbReference type="AlphaFoldDB" id="A0A382GUQ2"/>
<organism evidence="1">
    <name type="scientific">marine metagenome</name>
    <dbReference type="NCBI Taxonomy" id="408172"/>
    <lineage>
        <taxon>unclassified sequences</taxon>
        <taxon>metagenomes</taxon>
        <taxon>ecological metagenomes</taxon>
    </lineage>
</organism>
<gene>
    <name evidence="1" type="ORF">METZ01_LOCUS231664</name>
</gene>
<accession>A0A382GUQ2</accession>
<evidence type="ECO:0000313" key="1">
    <source>
        <dbReference type="EMBL" id="SVB78810.1"/>
    </source>
</evidence>
<protein>
    <submittedName>
        <fullName evidence="1">Uncharacterized protein</fullName>
    </submittedName>
</protein>